<dbReference type="eggNOG" id="COG0744">
    <property type="taxonomic scope" value="Bacteria"/>
</dbReference>
<feature type="compositionally biased region" description="Pro residues" evidence="14">
    <location>
        <begin position="685"/>
        <end position="701"/>
    </location>
</feature>
<evidence type="ECO:0000259" key="16">
    <source>
        <dbReference type="Pfam" id="PF00912"/>
    </source>
</evidence>
<dbReference type="InterPro" id="IPR012338">
    <property type="entry name" value="Beta-lactam/transpept-like"/>
</dbReference>
<keyword evidence="9" id="KW-0573">Peptidoglycan synthesis</keyword>
<keyword evidence="8" id="KW-0133">Cell shape</keyword>
<dbReference type="Gene3D" id="3.40.710.10">
    <property type="entry name" value="DD-peptidase/beta-lactamase superfamily"/>
    <property type="match status" value="1"/>
</dbReference>
<dbReference type="GO" id="GO:0009252">
    <property type="term" value="P:peptidoglycan biosynthetic process"/>
    <property type="evidence" value="ECO:0007669"/>
    <property type="project" value="UniProtKB-KW"/>
</dbReference>
<gene>
    <name evidence="17" type="ORF">AUCHE_18_00460</name>
</gene>
<evidence type="ECO:0000313" key="18">
    <source>
        <dbReference type="Proteomes" id="UP000008495"/>
    </source>
</evidence>
<dbReference type="GO" id="GO:0006508">
    <property type="term" value="P:proteolysis"/>
    <property type="evidence" value="ECO:0007669"/>
    <property type="project" value="UniProtKB-KW"/>
</dbReference>
<evidence type="ECO:0000256" key="3">
    <source>
        <dbReference type="ARBA" id="ARBA00022645"/>
    </source>
</evidence>
<dbReference type="GO" id="GO:0008658">
    <property type="term" value="F:penicillin binding"/>
    <property type="evidence" value="ECO:0007669"/>
    <property type="project" value="InterPro"/>
</dbReference>
<evidence type="ECO:0000256" key="12">
    <source>
        <dbReference type="ARBA" id="ARBA00034000"/>
    </source>
</evidence>
<evidence type="ECO:0000256" key="1">
    <source>
        <dbReference type="ARBA" id="ARBA00007090"/>
    </source>
</evidence>
<organism evidence="17 18">
    <name type="scientific">Austwickia chelonae NBRC 105200</name>
    <dbReference type="NCBI Taxonomy" id="1184607"/>
    <lineage>
        <taxon>Bacteria</taxon>
        <taxon>Bacillati</taxon>
        <taxon>Actinomycetota</taxon>
        <taxon>Actinomycetes</taxon>
        <taxon>Micrococcales</taxon>
        <taxon>Dermatophilaceae</taxon>
        <taxon>Austwickia</taxon>
    </lineage>
</organism>
<evidence type="ECO:0000259" key="15">
    <source>
        <dbReference type="Pfam" id="PF00905"/>
    </source>
</evidence>
<dbReference type="EMBL" id="BAGZ01000018">
    <property type="protein sequence ID" value="GAB79045.1"/>
    <property type="molecule type" value="Genomic_DNA"/>
</dbReference>
<dbReference type="PANTHER" id="PTHR32282">
    <property type="entry name" value="BINDING PROTEIN TRANSPEPTIDASE, PUTATIVE-RELATED"/>
    <property type="match status" value="1"/>
</dbReference>
<keyword evidence="7" id="KW-0378">Hydrolase</keyword>
<reference evidence="17 18" key="1">
    <citation type="submission" date="2012-08" db="EMBL/GenBank/DDBJ databases">
        <title>Whole genome shotgun sequence of Austwickia chelonae NBRC 105200.</title>
        <authorList>
            <person name="Yoshida I."/>
            <person name="Hosoyama A."/>
            <person name="Tsuchikane K."/>
            <person name="Katsumata H."/>
            <person name="Ando Y."/>
            <person name="Ohji S."/>
            <person name="Hamada M."/>
            <person name="Tamura T."/>
            <person name="Yamazoe A."/>
            <person name="Yamazaki S."/>
            <person name="Fujita N."/>
        </authorList>
    </citation>
    <scope>NUCLEOTIDE SEQUENCE [LARGE SCALE GENOMIC DNA]</scope>
    <source>
        <strain evidence="17 18">NBRC 105200</strain>
    </source>
</reference>
<comment type="caution">
    <text evidence="17">The sequence shown here is derived from an EMBL/GenBank/DDBJ whole genome shotgun (WGS) entry which is preliminary data.</text>
</comment>
<dbReference type="GO" id="GO:0008955">
    <property type="term" value="F:peptidoglycan glycosyltransferase activity"/>
    <property type="evidence" value="ECO:0007669"/>
    <property type="project" value="UniProtKB-EC"/>
</dbReference>
<dbReference type="InterPro" id="IPR001460">
    <property type="entry name" value="PCN-bd_Tpept"/>
</dbReference>
<evidence type="ECO:0000256" key="9">
    <source>
        <dbReference type="ARBA" id="ARBA00022984"/>
    </source>
</evidence>
<keyword evidence="4" id="KW-0645">Protease</keyword>
<dbReference type="SUPFAM" id="SSF53955">
    <property type="entry name" value="Lysozyme-like"/>
    <property type="match status" value="1"/>
</dbReference>
<keyword evidence="18" id="KW-1185">Reference proteome</keyword>
<accession>K6VUQ5</accession>
<dbReference type="Pfam" id="PF00905">
    <property type="entry name" value="Transpeptidase"/>
    <property type="match status" value="1"/>
</dbReference>
<proteinExistence type="inferred from homology"/>
<feature type="compositionally biased region" description="Pro residues" evidence="14">
    <location>
        <begin position="653"/>
        <end position="675"/>
    </location>
</feature>
<name>K6VUQ5_9MICO</name>
<dbReference type="FunFam" id="1.10.3810.10:FF:000001">
    <property type="entry name" value="Penicillin-binding protein 1A"/>
    <property type="match status" value="1"/>
</dbReference>
<evidence type="ECO:0000256" key="14">
    <source>
        <dbReference type="SAM" id="MobiDB-lite"/>
    </source>
</evidence>
<evidence type="ECO:0000256" key="11">
    <source>
        <dbReference type="ARBA" id="ARBA00023316"/>
    </source>
</evidence>
<comment type="similarity">
    <text evidence="1">In the C-terminal section; belongs to the transpeptidase family.</text>
</comment>
<dbReference type="Proteomes" id="UP000008495">
    <property type="component" value="Unassembled WGS sequence"/>
</dbReference>
<dbReference type="GO" id="GO:0071555">
    <property type="term" value="P:cell wall organization"/>
    <property type="evidence" value="ECO:0007669"/>
    <property type="project" value="UniProtKB-KW"/>
</dbReference>
<evidence type="ECO:0000256" key="4">
    <source>
        <dbReference type="ARBA" id="ARBA00022670"/>
    </source>
</evidence>
<dbReference type="AlphaFoldDB" id="K6VUQ5"/>
<feature type="domain" description="Penicillin-binding protein transpeptidase" evidence="15">
    <location>
        <begin position="314"/>
        <end position="559"/>
    </location>
</feature>
<dbReference type="GO" id="GO:0030288">
    <property type="term" value="C:outer membrane-bounded periplasmic space"/>
    <property type="evidence" value="ECO:0007669"/>
    <property type="project" value="TreeGrafter"/>
</dbReference>
<feature type="compositionally biased region" description="Low complexity" evidence="14">
    <location>
        <begin position="632"/>
        <end position="652"/>
    </location>
</feature>
<feature type="region of interest" description="Disordered" evidence="14">
    <location>
        <begin position="605"/>
        <end position="723"/>
    </location>
</feature>
<comment type="catalytic activity">
    <reaction evidence="12">
        <text>Preferential cleavage: (Ac)2-L-Lys-D-Ala-|-D-Ala. Also transpeptidation of peptidyl-alanyl moieties that are N-acyl substituents of D-alanine.</text>
        <dbReference type="EC" id="3.4.16.4"/>
    </reaction>
</comment>
<evidence type="ECO:0000313" key="17">
    <source>
        <dbReference type="EMBL" id="GAB79045.1"/>
    </source>
</evidence>
<keyword evidence="3" id="KW-0121">Carboxypeptidase</keyword>
<evidence type="ECO:0000256" key="8">
    <source>
        <dbReference type="ARBA" id="ARBA00022960"/>
    </source>
</evidence>
<comment type="catalytic activity">
    <reaction evidence="13">
        <text>[GlcNAc-(1-&gt;4)-Mur2Ac(oyl-L-Ala-gamma-D-Glu-L-Lys-D-Ala-D-Ala)](n)-di-trans,octa-cis-undecaprenyl diphosphate + beta-D-GlcNAc-(1-&gt;4)-Mur2Ac(oyl-L-Ala-gamma-D-Glu-L-Lys-D-Ala-D-Ala)-di-trans,octa-cis-undecaprenyl diphosphate = [GlcNAc-(1-&gt;4)-Mur2Ac(oyl-L-Ala-gamma-D-Glu-L-Lys-D-Ala-D-Ala)](n+1)-di-trans,octa-cis-undecaprenyl diphosphate + di-trans,octa-cis-undecaprenyl diphosphate + H(+)</text>
        <dbReference type="Rhea" id="RHEA:23708"/>
        <dbReference type="Rhea" id="RHEA-COMP:9602"/>
        <dbReference type="Rhea" id="RHEA-COMP:9603"/>
        <dbReference type="ChEBI" id="CHEBI:15378"/>
        <dbReference type="ChEBI" id="CHEBI:58405"/>
        <dbReference type="ChEBI" id="CHEBI:60033"/>
        <dbReference type="ChEBI" id="CHEBI:78435"/>
        <dbReference type="EC" id="2.4.99.28"/>
    </reaction>
</comment>
<dbReference type="GO" id="GO:0009002">
    <property type="term" value="F:serine-type D-Ala-D-Ala carboxypeptidase activity"/>
    <property type="evidence" value="ECO:0007669"/>
    <property type="project" value="UniProtKB-EC"/>
</dbReference>
<dbReference type="STRING" id="100225.SAMN05421595_2905"/>
<keyword evidence="5" id="KW-0328">Glycosyltransferase</keyword>
<dbReference type="Pfam" id="PF00912">
    <property type="entry name" value="Transgly"/>
    <property type="match status" value="1"/>
</dbReference>
<sequence length="723" mass="77084">MGLTFLAMTLLSIGLAGVAYSMIDIPSPNDLAKAEASIVYYADGKTELDRLSEVNRESVPLSQIPLTARRAVIAAEDRDYYENGGVSISGIGRAVVRTLRGQADAGGGSTITQQYVKNYFLTQDQTLSRKGKEIIISVKIDREMSKDQILENYLNTIYYGRNAYGIQTAAKAYFNKPVNEISTAEAALLATIINQPSRLDPALSPASAKVAEERWNYVLDGMVTKKWLDEGERKSMTFPKVVEYKSKKQVGGTNGYLVNAVKADLLDKGIKQEDIDRRGLRIVSTFDVKTQELAVKAVEDNRPKSGRGAGVRVGMVAIKPKDGAVLALYGGQDSVKHPFNNATQGHMQAGSTFKAFTTIAALQQGISTRTRFESGTPYRVPGEPKPVANWDHADHGQVDMSQMMAGSINTAFVRLNEKVGPDNTLKAALAAGIPPKDGEAPANTPGLASNVGNVLGSASVRPLDLANAYATIAGEGQRAKPYMVKSVTESDGRKVFETKPELNSAFSKEVAADTINSMKSVVQPGGTAAAAASLGRPAAGKTGTSSESMSAWFAGFTPEVSTAVGIELPGPDGKTPISMNGLPSLESGKMPVEIWTQFTKGILQGKPTMELPNRSGIGDDKVYVPPPPPTTSSPRPTRPTQSPTASPTTRTPSLPPSFPDDPSRPGYPPRPPYDSRPPGGGGYPYRPPSRPGDPNNPPGFPSDPRLPIAPPGRNPWEAPAPPR</sequence>
<dbReference type="InterPro" id="IPR036950">
    <property type="entry name" value="PBP_transglycosylase"/>
</dbReference>
<dbReference type="InterPro" id="IPR050396">
    <property type="entry name" value="Glycosyltr_51/Transpeptidase"/>
</dbReference>
<evidence type="ECO:0000256" key="5">
    <source>
        <dbReference type="ARBA" id="ARBA00022676"/>
    </source>
</evidence>
<keyword evidence="10" id="KW-0511">Multifunctional enzyme</keyword>
<feature type="domain" description="Glycosyl transferase family 51" evidence="16">
    <location>
        <begin position="48"/>
        <end position="222"/>
    </location>
</feature>
<evidence type="ECO:0000256" key="13">
    <source>
        <dbReference type="ARBA" id="ARBA00049902"/>
    </source>
</evidence>
<evidence type="ECO:0000256" key="7">
    <source>
        <dbReference type="ARBA" id="ARBA00022801"/>
    </source>
</evidence>
<dbReference type="GO" id="GO:0008360">
    <property type="term" value="P:regulation of cell shape"/>
    <property type="evidence" value="ECO:0007669"/>
    <property type="project" value="UniProtKB-KW"/>
</dbReference>
<dbReference type="InterPro" id="IPR023346">
    <property type="entry name" value="Lysozyme-like_dom_sf"/>
</dbReference>
<dbReference type="Gene3D" id="1.10.3810.10">
    <property type="entry name" value="Biosynthetic peptidoglycan transglycosylase-like"/>
    <property type="match status" value="1"/>
</dbReference>
<dbReference type="PANTHER" id="PTHR32282:SF34">
    <property type="entry name" value="PENICILLIN-BINDING PROTEIN 1A"/>
    <property type="match status" value="1"/>
</dbReference>
<comment type="similarity">
    <text evidence="2">In the N-terminal section; belongs to the glycosyltransferase 51 family.</text>
</comment>
<dbReference type="SUPFAM" id="SSF56601">
    <property type="entry name" value="beta-lactamase/transpeptidase-like"/>
    <property type="match status" value="1"/>
</dbReference>
<dbReference type="InterPro" id="IPR001264">
    <property type="entry name" value="Glyco_trans_51"/>
</dbReference>
<feature type="compositionally biased region" description="Pro residues" evidence="14">
    <location>
        <begin position="707"/>
        <end position="723"/>
    </location>
</feature>
<keyword evidence="6" id="KW-0808">Transferase</keyword>
<evidence type="ECO:0000256" key="10">
    <source>
        <dbReference type="ARBA" id="ARBA00023268"/>
    </source>
</evidence>
<evidence type="ECO:0000256" key="2">
    <source>
        <dbReference type="ARBA" id="ARBA00007739"/>
    </source>
</evidence>
<keyword evidence="11" id="KW-0961">Cell wall biogenesis/degradation</keyword>
<evidence type="ECO:0000256" key="6">
    <source>
        <dbReference type="ARBA" id="ARBA00022679"/>
    </source>
</evidence>
<protein>
    <submittedName>
        <fullName evidence="17">Putative penicillin binding protein</fullName>
    </submittedName>
</protein>